<keyword evidence="7" id="KW-0663">Pyridoxal phosphate</keyword>
<sequence>MPKPKLAKSIKSDTNHLISWQQQLAQSIITPDQLLEQLQIDNRAYNHNTGAHQQFSLKVPRAYIQKMQPGKADDPLLLQVMAQSQEMLPVDGYIKDPVAELDAGKTPGLLHKYPGRVLLITTSVCAVHCRYCFRRHFPYSEKQAARDNWSEAIRYILNDNSIKEVILSGGDPLVLSDNKLASLIAQLEAIPHLTRLRLHSRLPVVLPDRITPQLIKILKNNRFDVSLVIHANHGNEITSAEVNALKALQYSGIHLLNQAVLLKNINNTLKNQLLLSEKLYSAGVLPYYLHLLDPVQGAAHFDVSLDAANRLINGMREQLPGFLVPRLVREISGKLSKTPASEL</sequence>
<dbReference type="SFLD" id="SFLDS00029">
    <property type="entry name" value="Radical_SAM"/>
    <property type="match status" value="1"/>
</dbReference>
<comment type="cofactor">
    <cofactor evidence="2">
        <name>pyridoxal 5'-phosphate</name>
        <dbReference type="ChEBI" id="CHEBI:597326"/>
    </cofactor>
</comment>
<evidence type="ECO:0000256" key="1">
    <source>
        <dbReference type="ARBA" id="ARBA00001352"/>
    </source>
</evidence>
<dbReference type="GO" id="GO:0046872">
    <property type="term" value="F:metal ion binding"/>
    <property type="evidence" value="ECO:0007669"/>
    <property type="project" value="UniProtKB-KW"/>
</dbReference>
<evidence type="ECO:0000256" key="4">
    <source>
        <dbReference type="ARBA" id="ARBA00022485"/>
    </source>
</evidence>
<keyword evidence="10 13" id="KW-0413">Isomerase</keyword>
<dbReference type="InterPro" id="IPR007197">
    <property type="entry name" value="rSAM"/>
</dbReference>
<dbReference type="SFLD" id="SFLDG01070">
    <property type="entry name" value="PLP-dependent"/>
    <property type="match status" value="1"/>
</dbReference>
<evidence type="ECO:0000256" key="7">
    <source>
        <dbReference type="ARBA" id="ARBA00022898"/>
    </source>
</evidence>
<evidence type="ECO:0000256" key="9">
    <source>
        <dbReference type="ARBA" id="ARBA00023014"/>
    </source>
</evidence>
<evidence type="ECO:0000256" key="8">
    <source>
        <dbReference type="ARBA" id="ARBA00023004"/>
    </source>
</evidence>
<keyword evidence="8" id="KW-0408">Iron</keyword>
<keyword evidence="4" id="KW-0004">4Fe-4S</keyword>
<dbReference type="PANTHER" id="PTHR30538:SF1">
    <property type="entry name" value="L-LYSINE 2,3-AMINOMUTASE"/>
    <property type="match status" value="1"/>
</dbReference>
<dbReference type="SUPFAM" id="SSF102114">
    <property type="entry name" value="Radical SAM enzymes"/>
    <property type="match status" value="1"/>
</dbReference>
<evidence type="ECO:0000313" key="13">
    <source>
        <dbReference type="EMBL" id="VAW64626.1"/>
    </source>
</evidence>
<dbReference type="InterPro" id="IPR013785">
    <property type="entry name" value="Aldolase_TIM"/>
</dbReference>
<dbReference type="NCBIfam" id="TIGR03821">
    <property type="entry name" value="EFP_modif_epmB"/>
    <property type="match status" value="1"/>
</dbReference>
<dbReference type="PIRSF" id="PIRSF004911">
    <property type="entry name" value="DUF160"/>
    <property type="match status" value="1"/>
</dbReference>
<dbReference type="Pfam" id="PF04055">
    <property type="entry name" value="Radical_SAM"/>
    <property type="match status" value="1"/>
</dbReference>
<keyword evidence="6" id="KW-0479">Metal-binding</keyword>
<accession>A0A3B0Y8D0</accession>
<dbReference type="PROSITE" id="PS51918">
    <property type="entry name" value="RADICAL_SAM"/>
    <property type="match status" value="1"/>
</dbReference>
<gene>
    <name evidence="13" type="ORF">MNBD_GAMMA09-973</name>
</gene>
<evidence type="ECO:0000256" key="11">
    <source>
        <dbReference type="ARBA" id="ARBA00030756"/>
    </source>
</evidence>
<organism evidence="13">
    <name type="scientific">hydrothermal vent metagenome</name>
    <dbReference type="NCBI Taxonomy" id="652676"/>
    <lineage>
        <taxon>unclassified sequences</taxon>
        <taxon>metagenomes</taxon>
        <taxon>ecological metagenomes</taxon>
    </lineage>
</organism>
<dbReference type="GO" id="GO:0051539">
    <property type="term" value="F:4 iron, 4 sulfur cluster binding"/>
    <property type="evidence" value="ECO:0007669"/>
    <property type="project" value="UniProtKB-KW"/>
</dbReference>
<proteinExistence type="predicted"/>
<dbReference type="GO" id="GO:0016853">
    <property type="term" value="F:isomerase activity"/>
    <property type="evidence" value="ECO:0007669"/>
    <property type="project" value="UniProtKB-KW"/>
</dbReference>
<evidence type="ECO:0000256" key="5">
    <source>
        <dbReference type="ARBA" id="ARBA00022691"/>
    </source>
</evidence>
<keyword evidence="5" id="KW-0949">S-adenosyl-L-methionine</keyword>
<dbReference type="InterPro" id="IPR003739">
    <property type="entry name" value="Lys_aminomutase/Glu_NH3_mut"/>
</dbReference>
<dbReference type="InterPro" id="IPR022462">
    <property type="entry name" value="EpmB"/>
</dbReference>
<dbReference type="EMBL" id="UOFI01000056">
    <property type="protein sequence ID" value="VAW64626.1"/>
    <property type="molecule type" value="Genomic_DNA"/>
</dbReference>
<evidence type="ECO:0000256" key="10">
    <source>
        <dbReference type="ARBA" id="ARBA00023235"/>
    </source>
</evidence>
<dbReference type="CDD" id="cd01335">
    <property type="entry name" value="Radical_SAM"/>
    <property type="match status" value="1"/>
</dbReference>
<dbReference type="InterPro" id="IPR058240">
    <property type="entry name" value="rSAM_sf"/>
</dbReference>
<evidence type="ECO:0000259" key="12">
    <source>
        <dbReference type="PROSITE" id="PS51918"/>
    </source>
</evidence>
<dbReference type="Gene3D" id="3.20.20.70">
    <property type="entry name" value="Aldolase class I"/>
    <property type="match status" value="1"/>
</dbReference>
<dbReference type="SFLD" id="SFLDF00314">
    <property type="entry name" value="L-lysine_2_3-aminomutase_(yjeK"/>
    <property type="match status" value="1"/>
</dbReference>
<keyword evidence="9" id="KW-0411">Iron-sulfur</keyword>
<reference evidence="13" key="1">
    <citation type="submission" date="2018-06" db="EMBL/GenBank/DDBJ databases">
        <authorList>
            <person name="Zhirakovskaya E."/>
        </authorList>
    </citation>
    <scope>NUCLEOTIDE SEQUENCE</scope>
</reference>
<protein>
    <recommendedName>
        <fullName evidence="3">L-lysine 2,3-aminomutase</fullName>
    </recommendedName>
    <alternativeName>
        <fullName evidence="11">EF-P post-translational modification enzyme B</fullName>
    </alternativeName>
</protein>
<dbReference type="NCBIfam" id="TIGR00238">
    <property type="entry name" value="KamA family radical SAM protein"/>
    <property type="match status" value="1"/>
</dbReference>
<evidence type="ECO:0000256" key="6">
    <source>
        <dbReference type="ARBA" id="ARBA00022723"/>
    </source>
</evidence>
<evidence type="ECO:0000256" key="2">
    <source>
        <dbReference type="ARBA" id="ARBA00001933"/>
    </source>
</evidence>
<evidence type="ECO:0000256" key="3">
    <source>
        <dbReference type="ARBA" id="ARBA00022363"/>
    </source>
</evidence>
<dbReference type="PANTHER" id="PTHR30538">
    <property type="entry name" value="LYSINE 2,3-AMINOMUTASE-RELATED"/>
    <property type="match status" value="1"/>
</dbReference>
<dbReference type="AlphaFoldDB" id="A0A3B0Y8D0"/>
<name>A0A3B0Y8D0_9ZZZZ</name>
<feature type="domain" description="Radical SAM core" evidence="12">
    <location>
        <begin position="111"/>
        <end position="323"/>
    </location>
</feature>
<comment type="catalytic activity">
    <reaction evidence="1">
        <text>L-lysine = D-beta-lysine</text>
        <dbReference type="Rhea" id="RHEA:44148"/>
        <dbReference type="ChEBI" id="CHEBI:32551"/>
        <dbReference type="ChEBI" id="CHEBI:84138"/>
    </reaction>
</comment>